<dbReference type="InterPro" id="IPR006073">
    <property type="entry name" value="GTP-bd"/>
</dbReference>
<dbReference type="PANTHER" id="PTHR11702:SF31">
    <property type="entry name" value="MITOCHONDRIAL RIBOSOME-ASSOCIATED GTPASE 2"/>
    <property type="match status" value="1"/>
</dbReference>
<dbReference type="GO" id="GO:0003924">
    <property type="term" value="F:GTPase activity"/>
    <property type="evidence" value="ECO:0007669"/>
    <property type="project" value="InterPro"/>
</dbReference>
<dbReference type="Pfam" id="PF01018">
    <property type="entry name" value="GTP1_OBG"/>
    <property type="match status" value="1"/>
</dbReference>
<dbReference type="Gene3D" id="3.40.50.300">
    <property type="entry name" value="P-loop containing nucleotide triphosphate hydrolases"/>
    <property type="match status" value="1"/>
</dbReference>
<dbReference type="PROSITE" id="PS51710">
    <property type="entry name" value="G_OBG"/>
    <property type="match status" value="1"/>
</dbReference>
<feature type="domain" description="Obg" evidence="5">
    <location>
        <begin position="1"/>
        <end position="231"/>
    </location>
</feature>
<evidence type="ECO:0000259" key="5">
    <source>
        <dbReference type="PROSITE" id="PS51883"/>
    </source>
</evidence>
<dbReference type="GO" id="GO:0005525">
    <property type="term" value="F:GTP binding"/>
    <property type="evidence" value="ECO:0007669"/>
    <property type="project" value="UniProtKB-KW"/>
</dbReference>
<feature type="compositionally biased region" description="Acidic residues" evidence="3">
    <location>
        <begin position="127"/>
        <end position="144"/>
    </location>
</feature>
<feature type="region of interest" description="Disordered" evidence="3">
    <location>
        <begin position="31"/>
        <end position="58"/>
    </location>
</feature>
<comment type="caution">
    <text evidence="6">The sequence shown here is derived from an EMBL/GenBank/DDBJ whole genome shotgun (WGS) entry which is preliminary data.</text>
</comment>
<organism evidence="6 7">
    <name type="scientific">Stachybotrys elegans</name>
    <dbReference type="NCBI Taxonomy" id="80388"/>
    <lineage>
        <taxon>Eukaryota</taxon>
        <taxon>Fungi</taxon>
        <taxon>Dikarya</taxon>
        <taxon>Ascomycota</taxon>
        <taxon>Pezizomycotina</taxon>
        <taxon>Sordariomycetes</taxon>
        <taxon>Hypocreomycetidae</taxon>
        <taxon>Hypocreales</taxon>
        <taxon>Stachybotryaceae</taxon>
        <taxon>Stachybotrys</taxon>
    </lineage>
</organism>
<accession>A0A8K0T1C5</accession>
<evidence type="ECO:0000256" key="1">
    <source>
        <dbReference type="ARBA" id="ARBA00022741"/>
    </source>
</evidence>
<dbReference type="InterPro" id="IPR045086">
    <property type="entry name" value="OBG_GTPase"/>
</dbReference>
<keyword evidence="1" id="KW-0547">Nucleotide-binding</keyword>
<dbReference type="PROSITE" id="PS51883">
    <property type="entry name" value="OBG"/>
    <property type="match status" value="1"/>
</dbReference>
<proteinExistence type="predicted"/>
<evidence type="ECO:0000259" key="4">
    <source>
        <dbReference type="PROSITE" id="PS51710"/>
    </source>
</evidence>
<dbReference type="InterPro" id="IPR006169">
    <property type="entry name" value="GTP1_OBG_dom"/>
</dbReference>
<dbReference type="PRINTS" id="PR00326">
    <property type="entry name" value="GTP1OBG"/>
</dbReference>
<dbReference type="EMBL" id="JAGPNK010000001">
    <property type="protein sequence ID" value="KAH7328311.1"/>
    <property type="molecule type" value="Genomic_DNA"/>
</dbReference>
<dbReference type="GO" id="GO:0042254">
    <property type="term" value="P:ribosome biogenesis"/>
    <property type="evidence" value="ECO:0007669"/>
    <property type="project" value="UniProtKB-UniRule"/>
</dbReference>
<feature type="compositionally biased region" description="Basic residues" evidence="3">
    <location>
        <begin position="31"/>
        <end position="42"/>
    </location>
</feature>
<dbReference type="InterPro" id="IPR027417">
    <property type="entry name" value="P-loop_NTPase"/>
</dbReference>
<dbReference type="PANTHER" id="PTHR11702">
    <property type="entry name" value="DEVELOPMENTALLY REGULATED GTP-BINDING PROTEIN-RELATED"/>
    <property type="match status" value="1"/>
</dbReference>
<feature type="compositionally biased region" description="Basic and acidic residues" evidence="3">
    <location>
        <begin position="281"/>
        <end position="291"/>
    </location>
</feature>
<gene>
    <name evidence="6" type="ORF">B0I35DRAFT_417127</name>
</gene>
<feature type="domain" description="OBG-type G" evidence="4">
    <location>
        <begin position="232"/>
        <end position="486"/>
    </location>
</feature>
<dbReference type="CDD" id="cd01898">
    <property type="entry name" value="Obg"/>
    <property type="match status" value="1"/>
</dbReference>
<evidence type="ECO:0000256" key="2">
    <source>
        <dbReference type="ARBA" id="ARBA00023134"/>
    </source>
</evidence>
<dbReference type="Gene3D" id="2.70.210.12">
    <property type="entry name" value="GTP1/OBG domain"/>
    <property type="match status" value="1"/>
</dbReference>
<evidence type="ECO:0000313" key="6">
    <source>
        <dbReference type="EMBL" id="KAH7328311.1"/>
    </source>
</evidence>
<feature type="region of interest" description="Disordered" evidence="3">
    <location>
        <begin position="126"/>
        <end position="163"/>
    </location>
</feature>
<evidence type="ECO:0000313" key="7">
    <source>
        <dbReference type="Proteomes" id="UP000813444"/>
    </source>
</evidence>
<dbReference type="Pfam" id="PF01926">
    <property type="entry name" value="MMR_HSR1"/>
    <property type="match status" value="1"/>
</dbReference>
<dbReference type="Proteomes" id="UP000813444">
    <property type="component" value="Unassembled WGS sequence"/>
</dbReference>
<dbReference type="OrthoDB" id="347018at2759"/>
<keyword evidence="2" id="KW-0342">GTP-binding</keyword>
<keyword evidence="7" id="KW-1185">Reference proteome</keyword>
<feature type="region of interest" description="Disordered" evidence="3">
    <location>
        <begin position="281"/>
        <end position="302"/>
    </location>
</feature>
<dbReference type="InterPro" id="IPR031167">
    <property type="entry name" value="G_OBG"/>
</dbReference>
<keyword evidence="6" id="KW-0378">Hydrolase</keyword>
<protein>
    <submittedName>
        <fullName evidence="6">P-loop containing nucleoside triphosphate hydrolase protein</fullName>
    </submittedName>
</protein>
<dbReference type="GO" id="GO:0005739">
    <property type="term" value="C:mitochondrion"/>
    <property type="evidence" value="ECO:0007669"/>
    <property type="project" value="TreeGrafter"/>
</dbReference>
<sequence length="491" mass="54442">FFPEGPPNGGDGGTGGSVYIQAARGETSLHKISRRRFVRAGRGKNGQGSSMSGTRGEDVIITVPVGTIVREIERSDPASDEALKIKAWYAMQKQRRREKHQMEELEAKARKALAAEVALKKQRLAEEGIEEEEVEEEEEEEEDLESLRRRSKPMFEEDEEEDLELDDPQRDKWLLYPGLNKNDMKSSTFPPYLTELVTYINPLLPDHPRPVFATRGDEAVTMTIQLELKLLADVGLVGLPNAGKSTLLRSISNSRTRVGNWAFTTLQPNIGTVVLDRYSGRPDIRRNRPPSDDPDADAEGDSRTRFTVADIPGLIEGAHLNRGLGIAFLRHVERASVLAFVVDLGAGNAVKALNALWREVSLYAQMRDEEEHDREASANIEWDTPYMDDEGPINALADYDTPPERVSGLDIAAKPWYVVATKADLPETQANFLELKNYLDGITKGEIAHPSGIEGAWTEKCAAIPVSAINGQGVDRIVHWTVGLLDDNVKA</sequence>
<dbReference type="SUPFAM" id="SSF82051">
    <property type="entry name" value="Obg GTP-binding protein N-terminal domain"/>
    <property type="match status" value="1"/>
</dbReference>
<reference evidence="6" key="1">
    <citation type="journal article" date="2021" name="Nat. Commun.">
        <title>Genetic determinants of endophytism in the Arabidopsis root mycobiome.</title>
        <authorList>
            <person name="Mesny F."/>
            <person name="Miyauchi S."/>
            <person name="Thiergart T."/>
            <person name="Pickel B."/>
            <person name="Atanasova L."/>
            <person name="Karlsson M."/>
            <person name="Huettel B."/>
            <person name="Barry K.W."/>
            <person name="Haridas S."/>
            <person name="Chen C."/>
            <person name="Bauer D."/>
            <person name="Andreopoulos W."/>
            <person name="Pangilinan J."/>
            <person name="LaButti K."/>
            <person name="Riley R."/>
            <person name="Lipzen A."/>
            <person name="Clum A."/>
            <person name="Drula E."/>
            <person name="Henrissat B."/>
            <person name="Kohler A."/>
            <person name="Grigoriev I.V."/>
            <person name="Martin F.M."/>
            <person name="Hacquard S."/>
        </authorList>
    </citation>
    <scope>NUCLEOTIDE SEQUENCE</scope>
    <source>
        <strain evidence="6">MPI-CAGE-CH-0235</strain>
    </source>
</reference>
<dbReference type="AlphaFoldDB" id="A0A8K0T1C5"/>
<name>A0A8K0T1C5_9HYPO</name>
<evidence type="ECO:0000256" key="3">
    <source>
        <dbReference type="SAM" id="MobiDB-lite"/>
    </source>
</evidence>
<feature type="non-terminal residue" evidence="6">
    <location>
        <position position="491"/>
    </location>
</feature>
<dbReference type="SUPFAM" id="SSF52540">
    <property type="entry name" value="P-loop containing nucleoside triphosphate hydrolases"/>
    <property type="match status" value="1"/>
</dbReference>
<dbReference type="InterPro" id="IPR036726">
    <property type="entry name" value="GTP1_OBG_dom_sf"/>
</dbReference>